<feature type="domain" description="Glycosyl transferase CAP10" evidence="4">
    <location>
        <begin position="132"/>
        <end position="392"/>
    </location>
</feature>
<evidence type="ECO:0000313" key="6">
    <source>
        <dbReference type="Proteomes" id="UP000612055"/>
    </source>
</evidence>
<dbReference type="InterPro" id="IPR051091">
    <property type="entry name" value="O-Glucosyltr/Glycosyltrsf_90"/>
</dbReference>
<dbReference type="EMBL" id="JAEHOE010000128">
    <property type="protein sequence ID" value="KAG2485476.1"/>
    <property type="molecule type" value="Genomic_DNA"/>
</dbReference>
<dbReference type="Pfam" id="PF05686">
    <property type="entry name" value="Glyco_transf_90"/>
    <property type="match status" value="1"/>
</dbReference>
<dbReference type="Proteomes" id="UP000612055">
    <property type="component" value="Unassembled WGS sequence"/>
</dbReference>
<evidence type="ECO:0000256" key="2">
    <source>
        <dbReference type="ARBA" id="ARBA00022679"/>
    </source>
</evidence>
<keyword evidence="2" id="KW-0808">Transferase</keyword>
<sequence>MPSFAAVLLLSLLLSLSSASAWWGSSKEKDKSDPIPKVCSNYEPVYRSIDRDLGFFKRMGGITPRLMAATIKMHTAHNREKGLAVAIYHGRVYVISDRKTSPMFLKPFGHHVTLWVAYLKVIMDLASRYGPALPNVEFVWHTIDRPVRLANASEGAINYPVFRFGKSPAHPDILIPNFHFYMKGYQSKYIDRIPSRYKDSPWELRKDVLFSRFSEYPRYTHPNDSYTQRLWLGGQPMCEVEGRSTSLCPVRIYLHEWSKNHTDKLDISLYHHVPFDEHAKWKYLLHVDGQGLSSKLEFLLTLGSLVFKEESGYEAYYHHLLKPNVHYVPVWKAGEGPEGMLTAVDWARDNDAKAREIAKAGQELASKYLTAEARACFWLRLLRAYAETMTYDPVSYRNITIDERTGEARGALRYIKPAQRWLDEDVRAHAPRLVEELDWEP</sequence>
<gene>
    <name evidence="5" type="ORF">HYH03_015751</name>
</gene>
<feature type="signal peptide" evidence="3">
    <location>
        <begin position="1"/>
        <end position="19"/>
    </location>
</feature>
<comment type="similarity">
    <text evidence="1">Belongs to the glycosyltransferase 90 family.</text>
</comment>
<protein>
    <recommendedName>
        <fullName evidence="4">Glycosyl transferase CAP10 domain-containing protein</fullName>
    </recommendedName>
</protein>
<dbReference type="InterPro" id="IPR006598">
    <property type="entry name" value="CAP10"/>
</dbReference>
<keyword evidence="3" id="KW-0732">Signal</keyword>
<name>A0A835XKF5_9CHLO</name>
<evidence type="ECO:0000313" key="5">
    <source>
        <dbReference type="EMBL" id="KAG2485476.1"/>
    </source>
</evidence>
<evidence type="ECO:0000259" key="4">
    <source>
        <dbReference type="SMART" id="SM00672"/>
    </source>
</evidence>
<accession>A0A835XKF5</accession>
<dbReference type="AlphaFoldDB" id="A0A835XKF5"/>
<comment type="caution">
    <text evidence="5">The sequence shown here is derived from an EMBL/GenBank/DDBJ whole genome shotgun (WGS) entry which is preliminary data.</text>
</comment>
<dbReference type="SMART" id="SM00672">
    <property type="entry name" value="CAP10"/>
    <property type="match status" value="1"/>
</dbReference>
<dbReference type="PANTHER" id="PTHR12203">
    <property type="entry name" value="KDEL LYS-ASP-GLU-LEU CONTAINING - RELATED"/>
    <property type="match status" value="1"/>
</dbReference>
<keyword evidence="6" id="KW-1185">Reference proteome</keyword>
<proteinExistence type="inferred from homology"/>
<dbReference type="OrthoDB" id="535029at2759"/>
<dbReference type="PANTHER" id="PTHR12203:SF35">
    <property type="entry name" value="PROTEIN O-GLUCOSYLTRANSFERASE 1"/>
    <property type="match status" value="1"/>
</dbReference>
<feature type="chain" id="PRO_5032472533" description="Glycosyl transferase CAP10 domain-containing protein" evidence="3">
    <location>
        <begin position="20"/>
        <end position="441"/>
    </location>
</feature>
<evidence type="ECO:0000256" key="1">
    <source>
        <dbReference type="ARBA" id="ARBA00010118"/>
    </source>
</evidence>
<organism evidence="5 6">
    <name type="scientific">Edaphochlamys debaryana</name>
    <dbReference type="NCBI Taxonomy" id="47281"/>
    <lineage>
        <taxon>Eukaryota</taxon>
        <taxon>Viridiplantae</taxon>
        <taxon>Chlorophyta</taxon>
        <taxon>core chlorophytes</taxon>
        <taxon>Chlorophyceae</taxon>
        <taxon>CS clade</taxon>
        <taxon>Chlamydomonadales</taxon>
        <taxon>Chlamydomonadales incertae sedis</taxon>
        <taxon>Edaphochlamys</taxon>
    </lineage>
</organism>
<dbReference type="GO" id="GO:0016740">
    <property type="term" value="F:transferase activity"/>
    <property type="evidence" value="ECO:0007669"/>
    <property type="project" value="UniProtKB-KW"/>
</dbReference>
<reference evidence="5" key="1">
    <citation type="journal article" date="2020" name="bioRxiv">
        <title>Comparative genomics of Chlamydomonas.</title>
        <authorList>
            <person name="Craig R.J."/>
            <person name="Hasan A.R."/>
            <person name="Ness R.W."/>
            <person name="Keightley P.D."/>
        </authorList>
    </citation>
    <scope>NUCLEOTIDE SEQUENCE</scope>
    <source>
        <strain evidence="5">CCAP 11/70</strain>
    </source>
</reference>
<evidence type="ECO:0000256" key="3">
    <source>
        <dbReference type="SAM" id="SignalP"/>
    </source>
</evidence>